<keyword evidence="5 7" id="KW-0957">Chromoplast</keyword>
<dbReference type="InterPro" id="IPR050464">
    <property type="entry name" value="Zeta_carotene_desat/Oxidored"/>
</dbReference>
<keyword evidence="7" id="KW-0934">Plastid</keyword>
<dbReference type="PRINTS" id="PR00419">
    <property type="entry name" value="ADXRDTASE"/>
</dbReference>
<reference evidence="9" key="1">
    <citation type="submission" date="2020-06" db="EMBL/GenBank/DDBJ databases">
        <title>WGS assembly of Ceratodon purpureus strain R40.</title>
        <authorList>
            <person name="Carey S.B."/>
            <person name="Jenkins J."/>
            <person name="Shu S."/>
            <person name="Lovell J.T."/>
            <person name="Sreedasyam A."/>
            <person name="Maumus F."/>
            <person name="Tiley G.P."/>
            <person name="Fernandez-Pozo N."/>
            <person name="Barry K."/>
            <person name="Chen C."/>
            <person name="Wang M."/>
            <person name="Lipzen A."/>
            <person name="Daum C."/>
            <person name="Saski C.A."/>
            <person name="Payton A.C."/>
            <person name="Mcbreen J.C."/>
            <person name="Conrad R.E."/>
            <person name="Kollar L.M."/>
            <person name="Olsson S."/>
            <person name="Huttunen S."/>
            <person name="Landis J.B."/>
            <person name="Wickett N.J."/>
            <person name="Johnson M.G."/>
            <person name="Rensing S.A."/>
            <person name="Grimwood J."/>
            <person name="Schmutz J."/>
            <person name="Mcdaniel S.F."/>
        </authorList>
    </citation>
    <scope>NUCLEOTIDE SEQUENCE</scope>
    <source>
        <strain evidence="9">R40</strain>
    </source>
</reference>
<dbReference type="EMBL" id="CM026431">
    <property type="protein sequence ID" value="KAG0558070.1"/>
    <property type="molecule type" value="Genomic_DNA"/>
</dbReference>
<dbReference type="OrthoDB" id="5046242at2759"/>
<comment type="catalytic activity">
    <reaction evidence="1 7">
        <text>9,9'-di-cis-zeta-carotene + 2 a quinone = 7,7',9,9'-tetra-cis-lycopene + 2 a quinol</text>
        <dbReference type="Rhea" id="RHEA:30955"/>
        <dbReference type="ChEBI" id="CHEBI:24646"/>
        <dbReference type="ChEBI" id="CHEBI:48716"/>
        <dbReference type="ChEBI" id="CHEBI:62466"/>
        <dbReference type="ChEBI" id="CHEBI:132124"/>
        <dbReference type="EC" id="1.3.5.6"/>
    </reaction>
</comment>
<dbReference type="SUPFAM" id="SSF51905">
    <property type="entry name" value="FAD/NAD(P)-binding domain"/>
    <property type="match status" value="1"/>
</dbReference>
<evidence type="ECO:0000256" key="5">
    <source>
        <dbReference type="ARBA" id="ARBA00022904"/>
    </source>
</evidence>
<evidence type="ECO:0000256" key="1">
    <source>
        <dbReference type="ARBA" id="ARBA00000914"/>
    </source>
</evidence>
<dbReference type="NCBIfam" id="TIGR02732">
    <property type="entry name" value="zeta_caro_desat"/>
    <property type="match status" value="1"/>
</dbReference>
<evidence type="ECO:0000256" key="7">
    <source>
        <dbReference type="RuleBase" id="RU362008"/>
    </source>
</evidence>
<sequence length="597" mass="65764">MAGLLLHHAGLTAAASLCASSSSSHVRGSSPSLSFALVDRRDAASRQAAASGARLQVDASLQSMVSDMSRKAPKGLFPPEPEAYTGPKLKVAIIGSGLAGMSTAVELLEQGHEVDIYESRKFIGGKVGSFKDKDGNHIEMGLHVFFGCYNNLFRLLKKVGADNNLLLKDHTHTFINSGGNIGELDFRFPVGAPLHGMKAFVTTNQLQPFDKVANALALATSPVVRALVDPEGAMRNIRDLDTVSFSDWFISHGGTRMSIKRMWDPIAYALGFIDCDNISARCMLTIFAFFATKTEASVLRMLNGSPDMRLNGPIADYIKSKGGRFHLRWGCREVLYDRTPEGETYVSGLVMTKATEKEIVKADAYVAACDVPGIHRLLPQSWREWEFFDNIYKLVGVPVVTVQLRFNGWVTEMQDLELSRQLQRAAGLDNLLYSADADFSCFADLALTSPEDYYKPGEGSLIQAVITPGDPYMSLPNDKIVNKIHEQVLRLFPSATELELTWSNVVKINQSLYREAPGMDVFRPDQKTPVSNFFLSGSYTKQDYIDSMEGATLSGRQTSARINEAGSMLHELRQRLEKEVNASSFQAEPVTDELTFV</sequence>
<comment type="subcellular location">
    <subcellularLocation>
        <location evidence="7">Plastid</location>
        <location evidence="7">Chloroplast</location>
    </subcellularLocation>
    <subcellularLocation>
        <location evidence="7">Plastid</location>
        <location evidence="7">Chromoplast</location>
    </subcellularLocation>
</comment>
<keyword evidence="10" id="KW-1185">Reference proteome</keyword>
<dbReference type="Pfam" id="PF01593">
    <property type="entry name" value="Amino_oxidase"/>
    <property type="match status" value="1"/>
</dbReference>
<dbReference type="GO" id="GO:0016117">
    <property type="term" value="P:carotenoid biosynthetic process"/>
    <property type="evidence" value="ECO:0007669"/>
    <property type="project" value="UniProtKB-KW"/>
</dbReference>
<dbReference type="Gene3D" id="3.50.50.60">
    <property type="entry name" value="FAD/NAD(P)-binding domain"/>
    <property type="match status" value="1"/>
</dbReference>
<feature type="domain" description="Amine oxidase" evidence="8">
    <location>
        <begin position="98"/>
        <end position="562"/>
    </location>
</feature>
<dbReference type="InterPro" id="IPR036188">
    <property type="entry name" value="FAD/NAD-bd_sf"/>
</dbReference>
<dbReference type="AlphaFoldDB" id="A0A8T0GGC7"/>
<comment type="caution">
    <text evidence="9">The sequence shown here is derived from an EMBL/GenBank/DDBJ whole genome shotgun (WGS) entry which is preliminary data.</text>
</comment>
<dbReference type="GO" id="GO:0016719">
    <property type="term" value="F:9,9'-di-cis-zeta-carotene desaturase activity"/>
    <property type="evidence" value="ECO:0007669"/>
    <property type="project" value="UniProtKB-EC"/>
</dbReference>
<proteinExistence type="inferred from homology"/>
<dbReference type="PANTHER" id="PTHR42923">
    <property type="entry name" value="PROTOPORPHYRINOGEN OXIDASE"/>
    <property type="match status" value="1"/>
</dbReference>
<accession>A0A8T0GGC7</accession>
<keyword evidence="4 7" id="KW-0125">Carotenoid biosynthesis</keyword>
<dbReference type="GO" id="GO:0009507">
    <property type="term" value="C:chloroplast"/>
    <property type="evidence" value="ECO:0007669"/>
    <property type="project" value="UniProtKB-SubCell"/>
</dbReference>
<evidence type="ECO:0000256" key="3">
    <source>
        <dbReference type="ARBA" id="ARBA00010192"/>
    </source>
</evidence>
<keyword evidence="7" id="KW-0150">Chloroplast</keyword>
<dbReference type="FunFam" id="3.50.50.60:FF:000111">
    <property type="entry name" value="Zeta-carotene desaturase"/>
    <property type="match status" value="1"/>
</dbReference>
<dbReference type="PANTHER" id="PTHR42923:SF41">
    <property type="entry name" value="ZETA-CAROTENE DESATURASE, CHLOROPLASTIC_CHROMOPLASTIC"/>
    <property type="match status" value="1"/>
</dbReference>
<comment type="function">
    <text evidence="7">Catalyzes the conversion of zeta-carotene to lycopene via the intermediary of neurosporene. It carries out two consecutive desaturations (introduction of double bonds) at positions C-7 and C-7'.</text>
</comment>
<dbReference type="InterPro" id="IPR002937">
    <property type="entry name" value="Amino_oxidase"/>
</dbReference>
<evidence type="ECO:0000256" key="6">
    <source>
        <dbReference type="ARBA" id="ARBA00023002"/>
    </source>
</evidence>
<evidence type="ECO:0000313" key="10">
    <source>
        <dbReference type="Proteomes" id="UP000822688"/>
    </source>
</evidence>
<protein>
    <recommendedName>
        <fullName evidence="7">Zeta-carotene desaturase</fullName>
        <ecNumber evidence="7">1.3.5.6</ecNumber>
    </recommendedName>
    <alternativeName>
        <fullName evidence="7">9,9'-di-cis-zeta-carotene desaturase</fullName>
    </alternativeName>
</protein>
<evidence type="ECO:0000256" key="4">
    <source>
        <dbReference type="ARBA" id="ARBA00022746"/>
    </source>
</evidence>
<dbReference type="Proteomes" id="UP000822688">
    <property type="component" value="Chromosome 10"/>
</dbReference>
<dbReference type="InterPro" id="IPR014103">
    <property type="entry name" value="Zeta_caro_desat"/>
</dbReference>
<comment type="pathway">
    <text evidence="2 7">Carotenoid biosynthesis; lycopene biosynthesis.</text>
</comment>
<dbReference type="GO" id="GO:0009509">
    <property type="term" value="C:chromoplast"/>
    <property type="evidence" value="ECO:0007669"/>
    <property type="project" value="UniProtKB-SubCell"/>
</dbReference>
<name>A0A8T0GGC7_CERPU</name>
<evidence type="ECO:0000256" key="2">
    <source>
        <dbReference type="ARBA" id="ARBA00004900"/>
    </source>
</evidence>
<comment type="similarity">
    <text evidence="3 7">Belongs to the zeta carotene desaturase family.</text>
</comment>
<gene>
    <name evidence="9" type="ORF">KC19_10G002200</name>
</gene>
<organism evidence="9 10">
    <name type="scientific">Ceratodon purpureus</name>
    <name type="common">Fire moss</name>
    <name type="synonym">Dicranum purpureum</name>
    <dbReference type="NCBI Taxonomy" id="3225"/>
    <lineage>
        <taxon>Eukaryota</taxon>
        <taxon>Viridiplantae</taxon>
        <taxon>Streptophyta</taxon>
        <taxon>Embryophyta</taxon>
        <taxon>Bryophyta</taxon>
        <taxon>Bryophytina</taxon>
        <taxon>Bryopsida</taxon>
        <taxon>Dicranidae</taxon>
        <taxon>Pseudoditrichales</taxon>
        <taxon>Ditrichaceae</taxon>
        <taxon>Ceratodon</taxon>
    </lineage>
</organism>
<evidence type="ECO:0000313" key="9">
    <source>
        <dbReference type="EMBL" id="KAG0558070.1"/>
    </source>
</evidence>
<keyword evidence="6 7" id="KW-0560">Oxidoreductase</keyword>
<evidence type="ECO:0000259" key="8">
    <source>
        <dbReference type="Pfam" id="PF01593"/>
    </source>
</evidence>
<dbReference type="EC" id="1.3.5.6" evidence="7"/>